<evidence type="ECO:0000313" key="10">
    <source>
        <dbReference type="EMBL" id="MFD1001878.1"/>
    </source>
</evidence>
<feature type="transmembrane region" description="Helical" evidence="7">
    <location>
        <begin position="734"/>
        <end position="754"/>
    </location>
</feature>
<dbReference type="Pfam" id="PF12704">
    <property type="entry name" value="MacB_PCD"/>
    <property type="match status" value="2"/>
</dbReference>
<keyword evidence="4 7" id="KW-1133">Transmembrane helix</keyword>
<evidence type="ECO:0000256" key="6">
    <source>
        <dbReference type="SAM" id="MobiDB-lite"/>
    </source>
</evidence>
<dbReference type="InterPro" id="IPR025857">
    <property type="entry name" value="MacB_PCD"/>
</dbReference>
<evidence type="ECO:0000256" key="2">
    <source>
        <dbReference type="ARBA" id="ARBA00022475"/>
    </source>
</evidence>
<dbReference type="PANTHER" id="PTHR30572:SF18">
    <property type="entry name" value="ABC-TYPE MACROLIDE FAMILY EXPORT SYSTEM PERMEASE COMPONENT 2"/>
    <property type="match status" value="1"/>
</dbReference>
<comment type="caution">
    <text evidence="10">The sequence shown here is derived from an EMBL/GenBank/DDBJ whole genome shotgun (WGS) entry which is preliminary data.</text>
</comment>
<organism evidence="10 11">
    <name type="scientific">Ohtaekwangia kribbensis</name>
    <dbReference type="NCBI Taxonomy" id="688913"/>
    <lineage>
        <taxon>Bacteria</taxon>
        <taxon>Pseudomonadati</taxon>
        <taxon>Bacteroidota</taxon>
        <taxon>Cytophagia</taxon>
        <taxon>Cytophagales</taxon>
        <taxon>Fulvivirgaceae</taxon>
        <taxon>Ohtaekwangia</taxon>
    </lineage>
</organism>
<feature type="transmembrane region" description="Helical" evidence="7">
    <location>
        <begin position="766"/>
        <end position="788"/>
    </location>
</feature>
<keyword evidence="2" id="KW-1003">Cell membrane</keyword>
<feature type="transmembrane region" description="Helical" evidence="7">
    <location>
        <begin position="678"/>
        <end position="703"/>
    </location>
</feature>
<dbReference type="InterPro" id="IPR050250">
    <property type="entry name" value="Macrolide_Exporter_MacB"/>
</dbReference>
<feature type="compositionally biased region" description="Low complexity" evidence="6">
    <location>
        <begin position="507"/>
        <end position="519"/>
    </location>
</feature>
<evidence type="ECO:0000256" key="7">
    <source>
        <dbReference type="SAM" id="Phobius"/>
    </source>
</evidence>
<evidence type="ECO:0000313" key="11">
    <source>
        <dbReference type="Proteomes" id="UP001597112"/>
    </source>
</evidence>
<feature type="region of interest" description="Disordered" evidence="6">
    <location>
        <begin position="507"/>
        <end position="530"/>
    </location>
</feature>
<feature type="transmembrane region" description="Helical" evidence="7">
    <location>
        <begin position="333"/>
        <end position="360"/>
    </location>
</feature>
<evidence type="ECO:0000259" key="8">
    <source>
        <dbReference type="Pfam" id="PF02687"/>
    </source>
</evidence>
<keyword evidence="11" id="KW-1185">Reference proteome</keyword>
<dbReference type="InterPro" id="IPR003838">
    <property type="entry name" value="ABC3_permease_C"/>
</dbReference>
<feature type="domain" description="MacB-like periplasmic core" evidence="9">
    <location>
        <begin position="443"/>
        <end position="605"/>
    </location>
</feature>
<protein>
    <submittedName>
        <fullName evidence="10">ABC transporter permease</fullName>
    </submittedName>
</protein>
<feature type="transmembrane region" description="Helical" evidence="7">
    <location>
        <begin position="380"/>
        <end position="405"/>
    </location>
</feature>
<comment type="subcellular location">
    <subcellularLocation>
        <location evidence="1">Cell membrane</location>
        <topology evidence="1">Multi-pass membrane protein</topology>
    </subcellularLocation>
</comment>
<accession>A0ABW3K996</accession>
<dbReference type="Pfam" id="PF02687">
    <property type="entry name" value="FtsX"/>
    <property type="match status" value="2"/>
</dbReference>
<evidence type="ECO:0000256" key="5">
    <source>
        <dbReference type="ARBA" id="ARBA00023136"/>
    </source>
</evidence>
<dbReference type="Proteomes" id="UP001597112">
    <property type="component" value="Unassembled WGS sequence"/>
</dbReference>
<reference evidence="11" key="1">
    <citation type="journal article" date="2019" name="Int. J. Syst. Evol. Microbiol.">
        <title>The Global Catalogue of Microorganisms (GCM) 10K type strain sequencing project: providing services to taxonomists for standard genome sequencing and annotation.</title>
        <authorList>
            <consortium name="The Broad Institute Genomics Platform"/>
            <consortium name="The Broad Institute Genome Sequencing Center for Infectious Disease"/>
            <person name="Wu L."/>
            <person name="Ma J."/>
        </authorList>
    </citation>
    <scope>NUCLEOTIDE SEQUENCE [LARGE SCALE GENOMIC DNA]</scope>
    <source>
        <strain evidence="11">CCUG 58938</strain>
    </source>
</reference>
<evidence type="ECO:0000259" key="9">
    <source>
        <dbReference type="Pfam" id="PF12704"/>
    </source>
</evidence>
<dbReference type="PANTHER" id="PTHR30572">
    <property type="entry name" value="MEMBRANE COMPONENT OF TRANSPORTER-RELATED"/>
    <property type="match status" value="1"/>
</dbReference>
<keyword evidence="5 7" id="KW-0472">Membrane</keyword>
<feature type="domain" description="ABC3 transporter permease C-terminal" evidence="8">
    <location>
        <begin position="682"/>
        <end position="795"/>
    </location>
</feature>
<feature type="transmembrane region" description="Helical" evidence="7">
    <location>
        <begin position="426"/>
        <end position="450"/>
    </location>
</feature>
<sequence length="802" mass="89453">MLKNYFKTAIRNLLRQKSISLINLAGLTLGITSSLVLFLMVAYMSSYDSFVTKRDRIYRVVNQSEGNNGTDYQAGVPTVLPDAFRNDFPEAEEVVFISDGSSDLVLIPQRNGELKKIQEEEGIAFTEPGYFKLFDRVILQGIAAQAIDEPNEAIISVGLAKKYFGKEDVVGEVLKFDDAEYSIKAVMENAHSNTDFPFNLLLSYSTIKKQREESGWNSIWSGEQCYFLLKEGESIAKVDSRMPAFTKKYIGADDPDKTQFLTQALTEMHFDERFDTYSFNTVSRTTLVAFSVIALILIITASINFINLSTAEAIKRSKEVGVRKSLGSTRGQLVFQFLGETTLVTVVAVLLSLALTQFALTFINPFMEMELALNFAKDTMLWIYIVSVTVVVAVFSGLYPAFVVSGFKPTQALKNLISNRNSSGYMLRRGLVVMQFFISQLLIIGTIVIVSQMKYYQSKDLGFAKDAILVVPIPEHEKPVTGGDASSKMRTLREEMARIPGVELASLSSAPPSSGSVSGTNFRLQGSDEEHSTQVKQIDGNYIDLYKLQLLEGQNVADLDTATGFVVNEKLAHIAGFANPNDMLGKVIRVWRKEYPVVGIVKDFHTVSLRSPIEATVLFNRISGYENLALKVKMSEAQNIIAQLKTKWEATYPEHLFQYEFLDENIREFYEGEQRMSILLSVFTGMAIFIGCLGLFGLATFMANQKTKEIGVRKVLGASVESIIMMFSKEYLKLILLGFVLAAPVGWFFMGKFLDEFAYKIDVGPQVFLLTLGITLLIAVVTVGYRSFRAATVNPVRSLRSE</sequence>
<feature type="transmembrane region" description="Helical" evidence="7">
    <location>
        <begin position="21"/>
        <end position="44"/>
    </location>
</feature>
<evidence type="ECO:0000256" key="4">
    <source>
        <dbReference type="ARBA" id="ARBA00022989"/>
    </source>
</evidence>
<dbReference type="RefSeq" id="WP_377582396.1">
    <property type="nucleotide sequence ID" value="NZ_JBHTKA010000008.1"/>
</dbReference>
<gene>
    <name evidence="10" type="ORF">ACFQ21_21310</name>
</gene>
<evidence type="ECO:0000256" key="1">
    <source>
        <dbReference type="ARBA" id="ARBA00004651"/>
    </source>
</evidence>
<name>A0ABW3K996_9BACT</name>
<evidence type="ECO:0000256" key="3">
    <source>
        <dbReference type="ARBA" id="ARBA00022692"/>
    </source>
</evidence>
<dbReference type="EMBL" id="JBHTKA010000008">
    <property type="protein sequence ID" value="MFD1001878.1"/>
    <property type="molecule type" value="Genomic_DNA"/>
</dbReference>
<feature type="transmembrane region" description="Helical" evidence="7">
    <location>
        <begin position="287"/>
        <end position="308"/>
    </location>
</feature>
<feature type="domain" description="ABC3 transporter permease C-terminal" evidence="8">
    <location>
        <begin position="292"/>
        <end position="406"/>
    </location>
</feature>
<proteinExistence type="predicted"/>
<keyword evidence="3 7" id="KW-0812">Transmembrane</keyword>
<feature type="domain" description="MacB-like periplasmic core" evidence="9">
    <location>
        <begin position="20"/>
        <end position="242"/>
    </location>
</feature>